<feature type="binding site" evidence="7 8">
    <location>
        <position position="27"/>
    </location>
    <ligand>
        <name>S-adenosyl-L-methionine</name>
        <dbReference type="ChEBI" id="CHEBI:59789"/>
    </ligand>
</feature>
<protein>
    <recommendedName>
        <fullName evidence="7">Ribosomal RNA small subunit methyltransferase A</fullName>
        <ecNumber evidence="7">2.1.1.182</ecNumber>
    </recommendedName>
    <alternativeName>
        <fullName evidence="7">16S rRNA (adenine(1518)-N(6)/adenine(1519)-N(6))-dimethyltransferase</fullName>
    </alternativeName>
    <alternativeName>
        <fullName evidence="7">16S rRNA dimethyladenosine transferase</fullName>
    </alternativeName>
    <alternativeName>
        <fullName evidence="7">16S rRNA dimethylase</fullName>
    </alternativeName>
    <alternativeName>
        <fullName evidence="7">S-adenosylmethionine-6-N', N'-adenosyl(rRNA) dimethyltransferase</fullName>
    </alternativeName>
</protein>
<evidence type="ECO:0000256" key="2">
    <source>
        <dbReference type="ARBA" id="ARBA00022552"/>
    </source>
</evidence>
<evidence type="ECO:0000256" key="5">
    <source>
        <dbReference type="ARBA" id="ARBA00022691"/>
    </source>
</evidence>
<feature type="binding site" evidence="7 8">
    <location>
        <position position="29"/>
    </location>
    <ligand>
        <name>S-adenosyl-L-methionine</name>
        <dbReference type="ChEBI" id="CHEBI:59789"/>
    </ligand>
</feature>
<dbReference type="InterPro" id="IPR020596">
    <property type="entry name" value="rRNA_Ade_Mease_Trfase_CS"/>
</dbReference>
<dbReference type="Gene3D" id="3.40.50.150">
    <property type="entry name" value="Vaccinia Virus protein VP39"/>
    <property type="match status" value="1"/>
</dbReference>
<comment type="subcellular location">
    <subcellularLocation>
        <location evidence="7">Cytoplasm</location>
    </subcellularLocation>
</comment>
<evidence type="ECO:0000313" key="11">
    <source>
        <dbReference type="EMBL" id="ADV62163.1"/>
    </source>
</evidence>
<dbReference type="Gene3D" id="1.10.8.100">
    <property type="entry name" value="Ribosomal RNA adenine dimethylase-like, domain 2"/>
    <property type="match status" value="1"/>
</dbReference>
<dbReference type="PANTHER" id="PTHR11727">
    <property type="entry name" value="DIMETHYLADENOSINE TRANSFERASE"/>
    <property type="match status" value="1"/>
</dbReference>
<dbReference type="HOGENOM" id="CLU_041220_0_0_0"/>
<proteinExistence type="inferred from homology"/>
<sequence>MARQTLGYLRTLFEREGIAPRKRYGQNFLIDLNLHDVIVAAGEVGPNDVVLEVGPGAGALTRRMADLGAAVIAVEIDPAMARLTRNAVEGRPNVRVLQRDALANKNRIAPEVLDAVRAGLAVDPVARRFKLVANLPYNVATPILTNLLVAEEPRVELMAVTIQWEVAERIVATPGTSAYGALSVLTNALASAEIVRKLPPSVFWPRPLVDSAIMVIRPDPARRTRLGDVVWFQSVIRRVFNHRRKNIRRVLHGYYRDMLTKSDIEDLLSQAELAPDARAETMTVDQLVGLAHRLKERLHAAPNWDGNSNSSEDSEDALDEKDDDE</sequence>
<dbReference type="PROSITE" id="PS01131">
    <property type="entry name" value="RRNA_A_DIMETH"/>
    <property type="match status" value="1"/>
</dbReference>
<dbReference type="PANTHER" id="PTHR11727:SF7">
    <property type="entry name" value="DIMETHYLADENOSINE TRANSFERASE-RELATED"/>
    <property type="match status" value="1"/>
</dbReference>
<organism evidence="11 12">
    <name type="scientific">Isosphaera pallida (strain ATCC 43644 / DSM 9630 / IS1B)</name>
    <dbReference type="NCBI Taxonomy" id="575540"/>
    <lineage>
        <taxon>Bacteria</taxon>
        <taxon>Pseudomonadati</taxon>
        <taxon>Planctomycetota</taxon>
        <taxon>Planctomycetia</taxon>
        <taxon>Isosphaerales</taxon>
        <taxon>Isosphaeraceae</taxon>
        <taxon>Isosphaera</taxon>
    </lineage>
</organism>
<evidence type="ECO:0000256" key="9">
    <source>
        <dbReference type="SAM" id="MobiDB-lite"/>
    </source>
</evidence>
<feature type="region of interest" description="Disordered" evidence="9">
    <location>
        <begin position="301"/>
        <end position="325"/>
    </location>
</feature>
<feature type="binding site" evidence="7 8">
    <location>
        <position position="134"/>
    </location>
    <ligand>
        <name>S-adenosyl-L-methionine</name>
        <dbReference type="ChEBI" id="CHEBI:59789"/>
    </ligand>
</feature>
<keyword evidence="4 7" id="KW-0808">Transferase</keyword>
<comment type="catalytic activity">
    <reaction evidence="7">
        <text>adenosine(1518)/adenosine(1519) in 16S rRNA + 4 S-adenosyl-L-methionine = N(6)-dimethyladenosine(1518)/N(6)-dimethyladenosine(1519) in 16S rRNA + 4 S-adenosyl-L-homocysteine + 4 H(+)</text>
        <dbReference type="Rhea" id="RHEA:19609"/>
        <dbReference type="Rhea" id="RHEA-COMP:10232"/>
        <dbReference type="Rhea" id="RHEA-COMP:10233"/>
        <dbReference type="ChEBI" id="CHEBI:15378"/>
        <dbReference type="ChEBI" id="CHEBI:57856"/>
        <dbReference type="ChEBI" id="CHEBI:59789"/>
        <dbReference type="ChEBI" id="CHEBI:74411"/>
        <dbReference type="ChEBI" id="CHEBI:74493"/>
        <dbReference type="EC" id="2.1.1.182"/>
    </reaction>
</comment>
<dbReference type="InterPro" id="IPR011530">
    <property type="entry name" value="rRNA_adenine_dimethylase"/>
</dbReference>
<dbReference type="AlphaFoldDB" id="E8QZM7"/>
<dbReference type="EMBL" id="CP002353">
    <property type="protein sequence ID" value="ADV62163.1"/>
    <property type="molecule type" value="Genomic_DNA"/>
</dbReference>
<dbReference type="OrthoDB" id="9814755at2"/>
<dbReference type="InterPro" id="IPR029063">
    <property type="entry name" value="SAM-dependent_MTases_sf"/>
</dbReference>
<accession>E8QZM7</accession>
<evidence type="ECO:0000256" key="6">
    <source>
        <dbReference type="ARBA" id="ARBA00022884"/>
    </source>
</evidence>
<comment type="similarity">
    <text evidence="7">Belongs to the class I-like SAM-binding methyltransferase superfamily. rRNA adenine N(6)-methyltransferase family. RsmA subfamily.</text>
</comment>
<dbReference type="InterPro" id="IPR023165">
    <property type="entry name" value="rRNA_Ade_diMease-like_C"/>
</dbReference>
<dbReference type="NCBIfam" id="TIGR00755">
    <property type="entry name" value="ksgA"/>
    <property type="match status" value="1"/>
</dbReference>
<feature type="domain" description="Ribosomal RNA adenine methylase transferase N-terminal" evidence="10">
    <location>
        <begin position="34"/>
        <end position="220"/>
    </location>
</feature>
<dbReference type="Pfam" id="PF00398">
    <property type="entry name" value="RrnaAD"/>
    <property type="match status" value="1"/>
</dbReference>
<feature type="binding site" evidence="7 8">
    <location>
        <position position="100"/>
    </location>
    <ligand>
        <name>S-adenosyl-L-methionine</name>
        <dbReference type="ChEBI" id="CHEBI:59789"/>
    </ligand>
</feature>
<dbReference type="SUPFAM" id="SSF53335">
    <property type="entry name" value="S-adenosyl-L-methionine-dependent methyltransferases"/>
    <property type="match status" value="1"/>
</dbReference>
<reference evidence="11 12" key="2">
    <citation type="journal article" date="2011" name="Stand. Genomic Sci.">
        <title>Complete genome sequence of Isosphaera pallida type strain (IS1B).</title>
        <authorList>
            <consortium name="US DOE Joint Genome Institute (JGI-PGF)"/>
            <person name="Goker M."/>
            <person name="Cleland D."/>
            <person name="Saunders E."/>
            <person name="Lapidus A."/>
            <person name="Nolan M."/>
            <person name="Lucas S."/>
            <person name="Hammon N."/>
            <person name="Deshpande S."/>
            <person name="Cheng J.F."/>
            <person name="Tapia R."/>
            <person name="Han C."/>
            <person name="Goodwin L."/>
            <person name="Pitluck S."/>
            <person name="Liolios K."/>
            <person name="Pagani I."/>
            <person name="Ivanova N."/>
            <person name="Mavromatis K."/>
            <person name="Pati A."/>
            <person name="Chen A."/>
            <person name="Palaniappan K."/>
            <person name="Land M."/>
            <person name="Hauser L."/>
            <person name="Chang Y.J."/>
            <person name="Jeffries C.D."/>
            <person name="Detter J.C."/>
            <person name="Beck B."/>
            <person name="Woyke T."/>
            <person name="Bristow J."/>
            <person name="Eisen J.A."/>
            <person name="Markowitz V."/>
            <person name="Hugenholtz P."/>
            <person name="Kyrpides N.C."/>
            <person name="Klenk H.P."/>
        </authorList>
    </citation>
    <scope>NUCLEOTIDE SEQUENCE [LARGE SCALE GENOMIC DNA]</scope>
    <source>
        <strain evidence="12">ATCC 43644 / DSM 9630 / IS1B</strain>
    </source>
</reference>
<dbReference type="RefSeq" id="WP_013564451.1">
    <property type="nucleotide sequence ID" value="NC_014962.1"/>
</dbReference>
<evidence type="ECO:0000256" key="8">
    <source>
        <dbReference type="PROSITE-ProRule" id="PRU01026"/>
    </source>
</evidence>
<feature type="binding site" evidence="7 8">
    <location>
        <position position="54"/>
    </location>
    <ligand>
        <name>S-adenosyl-L-methionine</name>
        <dbReference type="ChEBI" id="CHEBI:59789"/>
    </ligand>
</feature>
<feature type="binding site" evidence="7 8">
    <location>
        <position position="75"/>
    </location>
    <ligand>
        <name>S-adenosyl-L-methionine</name>
        <dbReference type="ChEBI" id="CHEBI:59789"/>
    </ligand>
</feature>
<keyword evidence="1 7" id="KW-0963">Cytoplasm</keyword>
<keyword evidence="3 7" id="KW-0489">Methyltransferase</keyword>
<dbReference type="HAMAP" id="MF_00607">
    <property type="entry name" value="16SrRNA_methyltr_A"/>
    <property type="match status" value="1"/>
</dbReference>
<evidence type="ECO:0000259" key="10">
    <source>
        <dbReference type="SMART" id="SM00650"/>
    </source>
</evidence>
<dbReference type="GO" id="GO:0003723">
    <property type="term" value="F:RNA binding"/>
    <property type="evidence" value="ECO:0007669"/>
    <property type="project" value="UniProtKB-UniRule"/>
</dbReference>
<evidence type="ECO:0000256" key="3">
    <source>
        <dbReference type="ARBA" id="ARBA00022603"/>
    </source>
</evidence>
<dbReference type="STRING" id="575540.Isop_1579"/>
<keyword evidence="12" id="KW-1185">Reference proteome</keyword>
<dbReference type="CDD" id="cd02440">
    <property type="entry name" value="AdoMet_MTases"/>
    <property type="match status" value="1"/>
</dbReference>
<dbReference type="GO" id="GO:0005829">
    <property type="term" value="C:cytosol"/>
    <property type="evidence" value="ECO:0007669"/>
    <property type="project" value="TreeGrafter"/>
</dbReference>
<dbReference type="InterPro" id="IPR001737">
    <property type="entry name" value="KsgA/Erm"/>
</dbReference>
<dbReference type="PROSITE" id="PS51689">
    <property type="entry name" value="SAM_RNA_A_N6_MT"/>
    <property type="match status" value="1"/>
</dbReference>
<keyword evidence="2 7" id="KW-0698">rRNA processing</keyword>
<dbReference type="GO" id="GO:0052908">
    <property type="term" value="F:16S rRNA (adenine(1518)-N(6)/adenine(1519)-N(6))-dimethyltransferase activity"/>
    <property type="evidence" value="ECO:0007669"/>
    <property type="project" value="UniProtKB-EC"/>
</dbReference>
<dbReference type="InterPro" id="IPR020598">
    <property type="entry name" value="rRNA_Ade_methylase_Trfase_N"/>
</dbReference>
<evidence type="ECO:0000256" key="7">
    <source>
        <dbReference type="HAMAP-Rule" id="MF_00607"/>
    </source>
</evidence>
<name>E8QZM7_ISOPI</name>
<keyword evidence="5 7" id="KW-0949">S-adenosyl-L-methionine</keyword>
<evidence type="ECO:0000313" key="12">
    <source>
        <dbReference type="Proteomes" id="UP000008631"/>
    </source>
</evidence>
<dbReference type="KEGG" id="ipa:Isop_1579"/>
<evidence type="ECO:0000256" key="1">
    <source>
        <dbReference type="ARBA" id="ARBA00022490"/>
    </source>
</evidence>
<dbReference type="Proteomes" id="UP000008631">
    <property type="component" value="Chromosome"/>
</dbReference>
<reference key="1">
    <citation type="submission" date="2010-11" db="EMBL/GenBank/DDBJ databases">
        <title>The complete sequence of chromosome of Isophaera pallida ATCC 43644.</title>
        <authorList>
            <consortium name="US DOE Joint Genome Institute (JGI-PGF)"/>
            <person name="Lucas S."/>
            <person name="Copeland A."/>
            <person name="Lapidus A."/>
            <person name="Bruce D."/>
            <person name="Goodwin L."/>
            <person name="Pitluck S."/>
            <person name="Kyrpides N."/>
            <person name="Mavromatis K."/>
            <person name="Pagani I."/>
            <person name="Ivanova N."/>
            <person name="Saunders E."/>
            <person name="Brettin T."/>
            <person name="Detter J.C."/>
            <person name="Han C."/>
            <person name="Tapia R."/>
            <person name="Land M."/>
            <person name="Hauser L."/>
            <person name="Markowitz V."/>
            <person name="Cheng J.-F."/>
            <person name="Hugenholtz P."/>
            <person name="Woyke T."/>
            <person name="Wu D."/>
            <person name="Eisen J.A."/>
        </authorList>
    </citation>
    <scope>NUCLEOTIDE SEQUENCE</scope>
    <source>
        <strain>ATCC 43644</strain>
    </source>
</reference>
<dbReference type="InParanoid" id="E8QZM7"/>
<dbReference type="eggNOG" id="COG0030">
    <property type="taxonomic scope" value="Bacteria"/>
</dbReference>
<keyword evidence="6 7" id="KW-0694">RNA-binding</keyword>
<dbReference type="SMART" id="SM00650">
    <property type="entry name" value="rADc"/>
    <property type="match status" value="1"/>
</dbReference>
<comment type="function">
    <text evidence="7">Specifically dimethylates two adjacent adenosines (A1518 and A1519) in the loop of a conserved hairpin near the 3'-end of 16S rRNA in the 30S particle. May play a critical role in biogenesis of 30S subunits.</text>
</comment>
<dbReference type="FunCoup" id="E8QZM7">
    <property type="interactions" value="471"/>
</dbReference>
<dbReference type="EC" id="2.1.1.182" evidence="7"/>
<evidence type="ECO:0000256" key="4">
    <source>
        <dbReference type="ARBA" id="ARBA00022679"/>
    </source>
</evidence>
<feature type="compositionally biased region" description="Acidic residues" evidence="9">
    <location>
        <begin position="312"/>
        <end position="325"/>
    </location>
</feature>
<gene>
    <name evidence="7" type="primary">rsmA</name>
    <name evidence="7" type="synonym">ksgA</name>
    <name evidence="11" type="ordered locus">Isop_1579</name>
</gene>